<organism evidence="1 2">
    <name type="scientific">Smallanthus sonchifolius</name>
    <dbReference type="NCBI Taxonomy" id="185202"/>
    <lineage>
        <taxon>Eukaryota</taxon>
        <taxon>Viridiplantae</taxon>
        <taxon>Streptophyta</taxon>
        <taxon>Embryophyta</taxon>
        <taxon>Tracheophyta</taxon>
        <taxon>Spermatophyta</taxon>
        <taxon>Magnoliopsida</taxon>
        <taxon>eudicotyledons</taxon>
        <taxon>Gunneridae</taxon>
        <taxon>Pentapetalae</taxon>
        <taxon>asterids</taxon>
        <taxon>campanulids</taxon>
        <taxon>Asterales</taxon>
        <taxon>Asteraceae</taxon>
        <taxon>Asteroideae</taxon>
        <taxon>Heliantheae alliance</taxon>
        <taxon>Millerieae</taxon>
        <taxon>Smallanthus</taxon>
    </lineage>
</organism>
<reference evidence="1 2" key="2">
    <citation type="journal article" date="2022" name="Mol. Ecol. Resour.">
        <title>The genomes of chicory, endive, great burdock and yacon provide insights into Asteraceae paleo-polyploidization history and plant inulin production.</title>
        <authorList>
            <person name="Fan W."/>
            <person name="Wang S."/>
            <person name="Wang H."/>
            <person name="Wang A."/>
            <person name="Jiang F."/>
            <person name="Liu H."/>
            <person name="Zhao H."/>
            <person name="Xu D."/>
            <person name="Zhang Y."/>
        </authorList>
    </citation>
    <scope>NUCLEOTIDE SEQUENCE [LARGE SCALE GENOMIC DNA]</scope>
    <source>
        <strain evidence="2">cv. Yunnan</strain>
        <tissue evidence="1">Leaves</tissue>
    </source>
</reference>
<evidence type="ECO:0000313" key="1">
    <source>
        <dbReference type="EMBL" id="KAI3713546.1"/>
    </source>
</evidence>
<name>A0ACB9AVP6_9ASTR</name>
<dbReference type="Proteomes" id="UP001056120">
    <property type="component" value="Linkage Group LG24"/>
</dbReference>
<protein>
    <submittedName>
        <fullName evidence="1">Uncharacterized protein</fullName>
    </submittedName>
</protein>
<dbReference type="EMBL" id="CM042041">
    <property type="protein sequence ID" value="KAI3713546.1"/>
    <property type="molecule type" value="Genomic_DNA"/>
</dbReference>
<sequence>MDNKRKYVRKRPLSVHYTNQLAPLSSKRMSLLNSNVCAAAFDCKTTSSSSIPTYSLPVHLSTSADIPLCSEPVSIYSSVYFDIGDCSYLQIYIR</sequence>
<gene>
    <name evidence="1" type="ORF">L1987_72124</name>
</gene>
<accession>A0ACB9AVP6</accession>
<keyword evidence="2" id="KW-1185">Reference proteome</keyword>
<comment type="caution">
    <text evidence="1">The sequence shown here is derived from an EMBL/GenBank/DDBJ whole genome shotgun (WGS) entry which is preliminary data.</text>
</comment>
<reference evidence="2" key="1">
    <citation type="journal article" date="2022" name="Mol. Ecol. Resour.">
        <title>The genomes of chicory, endive, great burdock and yacon provide insights into Asteraceae palaeo-polyploidization history and plant inulin production.</title>
        <authorList>
            <person name="Fan W."/>
            <person name="Wang S."/>
            <person name="Wang H."/>
            <person name="Wang A."/>
            <person name="Jiang F."/>
            <person name="Liu H."/>
            <person name="Zhao H."/>
            <person name="Xu D."/>
            <person name="Zhang Y."/>
        </authorList>
    </citation>
    <scope>NUCLEOTIDE SEQUENCE [LARGE SCALE GENOMIC DNA]</scope>
    <source>
        <strain evidence="2">cv. Yunnan</strain>
    </source>
</reference>
<proteinExistence type="predicted"/>
<evidence type="ECO:0000313" key="2">
    <source>
        <dbReference type="Proteomes" id="UP001056120"/>
    </source>
</evidence>